<dbReference type="Pfam" id="PF14693">
    <property type="entry name" value="Ribosomal_TL5_C"/>
    <property type="match status" value="1"/>
</dbReference>
<feature type="domain" description="Large ribosomal subunit protein bL25 L25" evidence="7">
    <location>
        <begin position="7"/>
        <end position="95"/>
    </location>
</feature>
<organism evidence="9">
    <name type="scientific">Oceaniferula spumae</name>
    <dbReference type="NCBI Taxonomy" id="2979115"/>
    <lineage>
        <taxon>Bacteria</taxon>
        <taxon>Pseudomonadati</taxon>
        <taxon>Verrucomicrobiota</taxon>
        <taxon>Verrucomicrobiia</taxon>
        <taxon>Verrucomicrobiales</taxon>
        <taxon>Verrucomicrobiaceae</taxon>
        <taxon>Oceaniferula</taxon>
    </lineage>
</organism>
<proteinExistence type="inferred from homology"/>
<gene>
    <name evidence="5 9" type="primary">rplY</name>
    <name evidence="5" type="synonym">ctc</name>
    <name evidence="9" type="ORF">NT6N_17800</name>
</gene>
<keyword evidence="2 5" id="KW-0694">RNA-binding</keyword>
<keyword evidence="4 5" id="KW-0687">Ribonucleoprotein</keyword>
<evidence type="ECO:0000256" key="2">
    <source>
        <dbReference type="ARBA" id="ARBA00022884"/>
    </source>
</evidence>
<dbReference type="InterPro" id="IPR029751">
    <property type="entry name" value="Ribosomal_L25_dom"/>
</dbReference>
<evidence type="ECO:0000256" key="5">
    <source>
        <dbReference type="HAMAP-Rule" id="MF_01334"/>
    </source>
</evidence>
<protein>
    <recommendedName>
        <fullName evidence="5">Large ribosomal subunit protein bL25</fullName>
    </recommendedName>
    <alternativeName>
        <fullName evidence="5">General stress protein CTC</fullName>
    </alternativeName>
</protein>
<dbReference type="CDD" id="cd00495">
    <property type="entry name" value="Ribosomal_L25_TL5_CTC"/>
    <property type="match status" value="1"/>
</dbReference>
<comment type="similarity">
    <text evidence="5">Belongs to the bacterial ribosomal protein bL25 family. CTC subfamily.</text>
</comment>
<name>A0AAT9FL90_9BACT</name>
<keyword evidence="1 5" id="KW-0699">rRNA-binding</keyword>
<dbReference type="Gene3D" id="2.170.120.20">
    <property type="entry name" value="Ribosomal protein L25, beta domain"/>
    <property type="match status" value="1"/>
</dbReference>
<dbReference type="Gene3D" id="2.40.240.10">
    <property type="entry name" value="Ribosomal Protein L25, Chain P"/>
    <property type="match status" value="1"/>
</dbReference>
<dbReference type="InterPro" id="IPR001021">
    <property type="entry name" value="Ribosomal_bL25_long"/>
</dbReference>
<evidence type="ECO:0000259" key="7">
    <source>
        <dbReference type="Pfam" id="PF01386"/>
    </source>
</evidence>
<dbReference type="InterPro" id="IPR020056">
    <property type="entry name" value="Rbsml_bL25/Gln-tRNA_synth_N"/>
</dbReference>
<dbReference type="InterPro" id="IPR020930">
    <property type="entry name" value="Ribosomal_uL5_bac-type"/>
</dbReference>
<dbReference type="AlphaFoldDB" id="A0AAT9FL90"/>
<dbReference type="InterPro" id="IPR020057">
    <property type="entry name" value="Ribosomal_bL25_b-dom"/>
</dbReference>
<dbReference type="InterPro" id="IPR037121">
    <property type="entry name" value="Ribosomal_bL25_C"/>
</dbReference>
<dbReference type="SUPFAM" id="SSF50715">
    <property type="entry name" value="Ribosomal protein L25-like"/>
    <property type="match status" value="1"/>
</dbReference>
<evidence type="ECO:0000256" key="1">
    <source>
        <dbReference type="ARBA" id="ARBA00022730"/>
    </source>
</evidence>
<dbReference type="GO" id="GO:0022625">
    <property type="term" value="C:cytosolic large ribosomal subunit"/>
    <property type="evidence" value="ECO:0007669"/>
    <property type="project" value="TreeGrafter"/>
</dbReference>
<evidence type="ECO:0000313" key="9">
    <source>
        <dbReference type="EMBL" id="BDS06740.1"/>
    </source>
</evidence>
<feature type="domain" description="Large ribosomal subunit protein bL25 beta" evidence="8">
    <location>
        <begin position="103"/>
        <end position="183"/>
    </location>
</feature>
<reference evidence="9" key="1">
    <citation type="submission" date="2024-07" db="EMBL/GenBank/DDBJ databases">
        <title>Complete genome sequence of Verrucomicrobiaceae bacterium NT6N.</title>
        <authorList>
            <person name="Huang C."/>
            <person name="Takami H."/>
            <person name="Hamasaki K."/>
        </authorList>
    </citation>
    <scope>NUCLEOTIDE SEQUENCE</scope>
    <source>
        <strain evidence="9">NT6N</strain>
    </source>
</reference>
<evidence type="ECO:0000256" key="4">
    <source>
        <dbReference type="ARBA" id="ARBA00023274"/>
    </source>
</evidence>
<feature type="region of interest" description="Disordered" evidence="6">
    <location>
        <begin position="187"/>
        <end position="215"/>
    </location>
</feature>
<evidence type="ECO:0000256" key="6">
    <source>
        <dbReference type="SAM" id="MobiDB-lite"/>
    </source>
</evidence>
<dbReference type="HAMAP" id="MF_01334">
    <property type="entry name" value="Ribosomal_bL25_CTC"/>
    <property type="match status" value="1"/>
</dbReference>
<dbReference type="NCBIfam" id="TIGR00731">
    <property type="entry name" value="bL25_bact_ctc"/>
    <property type="match status" value="1"/>
</dbReference>
<dbReference type="PANTHER" id="PTHR33284:SF1">
    <property type="entry name" value="RIBOSOMAL PROTEIN L25_GLN-TRNA SYNTHETASE, ANTI-CODON-BINDING DOMAIN-CONTAINING PROTEIN"/>
    <property type="match status" value="1"/>
</dbReference>
<comment type="function">
    <text evidence="5">This is one of the proteins that binds to the 5S RNA in the ribosome where it forms part of the central protuberance.</text>
</comment>
<dbReference type="EMBL" id="AP026866">
    <property type="protein sequence ID" value="BDS06740.1"/>
    <property type="molecule type" value="Genomic_DNA"/>
</dbReference>
<accession>A0AAT9FL90</accession>
<evidence type="ECO:0000259" key="8">
    <source>
        <dbReference type="Pfam" id="PF14693"/>
    </source>
</evidence>
<dbReference type="GO" id="GO:0003735">
    <property type="term" value="F:structural constituent of ribosome"/>
    <property type="evidence" value="ECO:0007669"/>
    <property type="project" value="InterPro"/>
</dbReference>
<dbReference type="Pfam" id="PF01386">
    <property type="entry name" value="Ribosomal_L25p"/>
    <property type="match status" value="1"/>
</dbReference>
<evidence type="ECO:0000256" key="3">
    <source>
        <dbReference type="ARBA" id="ARBA00022980"/>
    </source>
</evidence>
<comment type="subunit">
    <text evidence="5">Part of the 50S ribosomal subunit; part of the 5S rRNA/L5/L18/L25 subcomplex. Contacts the 5S rRNA. Binds to the 5S rRNA independently of L5 and L18.</text>
</comment>
<dbReference type="GO" id="GO:0008097">
    <property type="term" value="F:5S rRNA binding"/>
    <property type="evidence" value="ECO:0007669"/>
    <property type="project" value="InterPro"/>
</dbReference>
<dbReference type="InterPro" id="IPR011035">
    <property type="entry name" value="Ribosomal_bL25/Gln-tRNA_synth"/>
</dbReference>
<dbReference type="GO" id="GO:0006412">
    <property type="term" value="P:translation"/>
    <property type="evidence" value="ECO:0007669"/>
    <property type="project" value="UniProtKB-UniRule"/>
</dbReference>
<sequence length="215" mass="23185">MAKPQTLKADERARTGSGVLKQMRREGFVPSVVYGGGTENKNVKIHAKTLRDMLNHAASDSILVNLDLDDSTTQLAFLQDVQHDALTNEILHVDFLAVDEKTEITANLPLELEGEPAGVKAGGVLEQMLHSLEVRCLPNDLPESLEADVSGMEIGDILHIGDMTFPEGVTATLNDDVVVAIVSKGRVAKTEEEEAAEGEDAPTEPEVTSEKSDDE</sequence>
<dbReference type="KEGG" id="osu:NT6N_17800"/>
<dbReference type="PANTHER" id="PTHR33284">
    <property type="entry name" value="RIBOSOMAL PROTEIN L25/GLN-TRNA SYNTHETASE, ANTI-CODON-BINDING DOMAIN-CONTAINING PROTEIN"/>
    <property type="match status" value="1"/>
</dbReference>
<feature type="compositionally biased region" description="Acidic residues" evidence="6">
    <location>
        <begin position="191"/>
        <end position="203"/>
    </location>
</feature>
<keyword evidence="3 5" id="KW-0689">Ribosomal protein</keyword>